<dbReference type="PROSITE" id="PS51756">
    <property type="entry name" value="LXG"/>
    <property type="match status" value="1"/>
</dbReference>
<comment type="similarity">
    <text evidence="1">In the N-terminal section; belongs to the LXG family.</text>
</comment>
<proteinExistence type="inferred from homology"/>
<name>A0ABS2PUR3_9STRE</name>
<sequence length="448" mass="48272">MSTASNSRSQALNQALSSFAQFAGASDLKGKAYDSAKNYQASVLTPLLQGLIIYTEAVGSAASTLSSTYASLCGGESLDSDQLEAEINSKQASVITAQNLVRTLSKDENVTAATRKQASDYASSLQSDLNKTREKLRKLNEFDRQSSTIVSNIFALEGALKSGTAQVVADFNGFNPINGFPTYDNVSLEWKKTISKDIKEREELISEYNIVVEKAKNNKEVTDKDLEVISRYGDRFPTAQVDEELIPWLVNNESLSQNVAEGLSTAATFADYNRTFVRVSMESYETIKAVQNGAFTGDNLWQKMKNLNNVVQNSDSVSLVDDAEDIVVDGLKGSSVTSAAGKWSYKGNVGYLGTLGSVLEGTSTYLERKDKYGAQSAAIDAVAHTGIALATTYVGSVIGSAIPIPIVGTVAGAYLGSVLGNVLETIYDESTHDKLEWSDITTDVFKAW</sequence>
<comment type="caution">
    <text evidence="3">The sequence shown here is derived from an EMBL/GenBank/DDBJ whole genome shotgun (WGS) entry which is preliminary data.</text>
</comment>
<dbReference type="EMBL" id="JAFBEH010000084">
    <property type="protein sequence ID" value="MBM7643794.1"/>
    <property type="molecule type" value="Genomic_DNA"/>
</dbReference>
<accession>A0ABS2PUR3</accession>
<dbReference type="InterPro" id="IPR006829">
    <property type="entry name" value="LXG_dom"/>
</dbReference>
<evidence type="ECO:0000313" key="4">
    <source>
        <dbReference type="Proteomes" id="UP000697472"/>
    </source>
</evidence>
<evidence type="ECO:0000259" key="2">
    <source>
        <dbReference type="PROSITE" id="PS51756"/>
    </source>
</evidence>
<keyword evidence="4" id="KW-1185">Reference proteome</keyword>
<organism evidence="3 4">
    <name type="scientific">Streptococcus loxodontisalivarius</name>
    <dbReference type="NCBI Taxonomy" id="1349415"/>
    <lineage>
        <taxon>Bacteria</taxon>
        <taxon>Bacillati</taxon>
        <taxon>Bacillota</taxon>
        <taxon>Bacilli</taxon>
        <taxon>Lactobacillales</taxon>
        <taxon>Streptococcaceae</taxon>
        <taxon>Streptococcus</taxon>
    </lineage>
</organism>
<reference evidence="3 4" key="1">
    <citation type="submission" date="2021-01" db="EMBL/GenBank/DDBJ databases">
        <title>Genomic Encyclopedia of Type Strains, Phase IV (KMG-IV): sequencing the most valuable type-strain genomes for metagenomic binning, comparative biology and taxonomic classification.</title>
        <authorList>
            <person name="Goeker M."/>
        </authorList>
    </citation>
    <scope>NUCLEOTIDE SEQUENCE [LARGE SCALE GENOMIC DNA]</scope>
    <source>
        <strain evidence="3 4">DSM 27382</strain>
    </source>
</reference>
<gene>
    <name evidence="3" type="ORF">JOC28_002126</name>
</gene>
<dbReference type="PANTHER" id="PTHR34976:SF1">
    <property type="entry name" value="TOXIN BC_0920"/>
    <property type="match status" value="1"/>
</dbReference>
<protein>
    <recommendedName>
        <fullName evidence="2">LXG domain-containing protein</fullName>
    </recommendedName>
</protein>
<dbReference type="InterPro" id="IPR051768">
    <property type="entry name" value="Bact_secretion_toxin"/>
</dbReference>
<feature type="domain" description="LXG" evidence="2">
    <location>
        <begin position="1"/>
        <end position="211"/>
    </location>
</feature>
<dbReference type="PANTHER" id="PTHR34976">
    <property type="entry name" value="RIBONUCLEASE YQCG-RELATED"/>
    <property type="match status" value="1"/>
</dbReference>
<evidence type="ECO:0000313" key="3">
    <source>
        <dbReference type="EMBL" id="MBM7643794.1"/>
    </source>
</evidence>
<dbReference type="RefSeq" id="WP_205010626.1">
    <property type="nucleotide sequence ID" value="NZ_JAFBEH010000084.1"/>
</dbReference>
<dbReference type="Proteomes" id="UP000697472">
    <property type="component" value="Unassembled WGS sequence"/>
</dbReference>
<evidence type="ECO:0000256" key="1">
    <source>
        <dbReference type="ARBA" id="ARBA00034117"/>
    </source>
</evidence>